<feature type="region of interest" description="Disordered" evidence="1">
    <location>
        <begin position="137"/>
        <end position="225"/>
    </location>
</feature>
<feature type="region of interest" description="Disordered" evidence="1">
    <location>
        <begin position="1"/>
        <end position="76"/>
    </location>
</feature>
<organism evidence="2">
    <name type="scientific">Fagus sylvatica</name>
    <name type="common">Beechnut</name>
    <dbReference type="NCBI Taxonomy" id="28930"/>
    <lineage>
        <taxon>Eukaryota</taxon>
        <taxon>Viridiplantae</taxon>
        <taxon>Streptophyta</taxon>
        <taxon>Embryophyta</taxon>
        <taxon>Tracheophyta</taxon>
        <taxon>Spermatophyta</taxon>
        <taxon>Magnoliopsida</taxon>
        <taxon>eudicotyledons</taxon>
        <taxon>Gunneridae</taxon>
        <taxon>Pentapetalae</taxon>
        <taxon>rosids</taxon>
        <taxon>fabids</taxon>
        <taxon>Fagales</taxon>
        <taxon>Fagaceae</taxon>
        <taxon>Fagus</taxon>
    </lineage>
</organism>
<evidence type="ECO:0000313" key="2">
    <source>
        <dbReference type="EMBL" id="SPD32302.1"/>
    </source>
</evidence>
<accession>A0A2N9J541</accession>
<feature type="compositionally biased region" description="Basic and acidic residues" evidence="1">
    <location>
        <begin position="25"/>
        <end position="34"/>
    </location>
</feature>
<protein>
    <submittedName>
        <fullName evidence="2">Uncharacterized protein</fullName>
    </submittedName>
</protein>
<dbReference type="AlphaFoldDB" id="A0A2N9J541"/>
<feature type="compositionally biased region" description="Polar residues" evidence="1">
    <location>
        <begin position="1"/>
        <end position="13"/>
    </location>
</feature>
<reference evidence="2" key="1">
    <citation type="submission" date="2018-02" db="EMBL/GenBank/DDBJ databases">
        <authorList>
            <person name="Cohen D.B."/>
            <person name="Kent A.D."/>
        </authorList>
    </citation>
    <scope>NUCLEOTIDE SEQUENCE</scope>
</reference>
<sequence>MDNTWSISKSVSPHYQCPTCGRKYPTKEERRECLNNHYPKNKPGDDADGGDDYGSDDHGGDDYGSDGHRGGDDDVATGGGITMLEVDSSYVAGAHPIFKTSKPWLLLHHPSRCPSLTRTTNTPWPTPTNRLWLLPTLQRGRKRKRVHLPPQPRQQTEGRQNPRKKGSPFPPTTSALLVPERDDVDADGGNDYGFDGHGGGDDDDAAGGEMLEVDSSYAAGPDLIF</sequence>
<proteinExistence type="predicted"/>
<evidence type="ECO:0000256" key="1">
    <source>
        <dbReference type="SAM" id="MobiDB-lite"/>
    </source>
</evidence>
<gene>
    <name evidence="2" type="ORF">FSB_LOCUS60184</name>
</gene>
<dbReference type="EMBL" id="OIVN01006397">
    <property type="protein sequence ID" value="SPD32302.1"/>
    <property type="molecule type" value="Genomic_DNA"/>
</dbReference>
<name>A0A2N9J541_FAGSY</name>
<feature type="compositionally biased region" description="Basic and acidic residues" evidence="1">
    <location>
        <begin position="55"/>
        <end position="72"/>
    </location>
</feature>